<dbReference type="Pfam" id="PF11951">
    <property type="entry name" value="Fungal_trans_2"/>
    <property type="match status" value="1"/>
</dbReference>
<dbReference type="AlphaFoldDB" id="A0A8H3IZK2"/>
<organism evidence="3 4">
    <name type="scientific">Heterodermia speciosa</name>
    <dbReference type="NCBI Taxonomy" id="116794"/>
    <lineage>
        <taxon>Eukaryota</taxon>
        <taxon>Fungi</taxon>
        <taxon>Dikarya</taxon>
        <taxon>Ascomycota</taxon>
        <taxon>Pezizomycotina</taxon>
        <taxon>Lecanoromycetes</taxon>
        <taxon>OSLEUM clade</taxon>
        <taxon>Lecanoromycetidae</taxon>
        <taxon>Caliciales</taxon>
        <taxon>Physciaceae</taxon>
        <taxon>Heterodermia</taxon>
    </lineage>
</organism>
<dbReference type="GO" id="GO:0005634">
    <property type="term" value="C:nucleus"/>
    <property type="evidence" value="ECO:0007669"/>
    <property type="project" value="UniProtKB-SubCell"/>
</dbReference>
<evidence type="ECO:0000313" key="4">
    <source>
        <dbReference type="Proteomes" id="UP000664521"/>
    </source>
</evidence>
<name>A0A8H3IZK2_9LECA</name>
<reference evidence="3" key="1">
    <citation type="submission" date="2021-03" db="EMBL/GenBank/DDBJ databases">
        <authorList>
            <person name="Tagirdzhanova G."/>
        </authorList>
    </citation>
    <scope>NUCLEOTIDE SEQUENCE</scope>
</reference>
<dbReference type="Proteomes" id="UP000664521">
    <property type="component" value="Unassembled WGS sequence"/>
</dbReference>
<dbReference type="OrthoDB" id="5213892at2759"/>
<dbReference type="EMBL" id="CAJPDS010000082">
    <property type="protein sequence ID" value="CAF9935409.1"/>
    <property type="molecule type" value="Genomic_DNA"/>
</dbReference>
<comment type="caution">
    <text evidence="3">The sequence shown here is derived from an EMBL/GenBank/DDBJ whole genome shotgun (WGS) entry which is preliminary data.</text>
</comment>
<evidence type="ECO:0000256" key="1">
    <source>
        <dbReference type="ARBA" id="ARBA00004123"/>
    </source>
</evidence>
<protein>
    <submittedName>
        <fullName evidence="3">Uncharacterized protein</fullName>
    </submittedName>
</protein>
<dbReference type="PANTHER" id="PTHR37534">
    <property type="entry name" value="TRANSCRIPTIONAL ACTIVATOR PROTEIN UGA3"/>
    <property type="match status" value="1"/>
</dbReference>
<keyword evidence="2" id="KW-0539">Nucleus</keyword>
<keyword evidence="4" id="KW-1185">Reference proteome</keyword>
<dbReference type="PANTHER" id="PTHR37534:SF20">
    <property type="entry name" value="PRO1A C6 ZINK-FINGER PROTEIN"/>
    <property type="match status" value="1"/>
</dbReference>
<proteinExistence type="predicted"/>
<comment type="subcellular location">
    <subcellularLocation>
        <location evidence="1">Nucleus</location>
    </subcellularLocation>
</comment>
<accession>A0A8H3IZK2</accession>
<evidence type="ECO:0000313" key="3">
    <source>
        <dbReference type="EMBL" id="CAF9935409.1"/>
    </source>
</evidence>
<dbReference type="InterPro" id="IPR021858">
    <property type="entry name" value="Fun_TF"/>
</dbReference>
<sequence>MAATIKGRIKQNALLRRERRLLIHEDRGVMTATESDRVSLTGPANISILNAPNGNFAEYVPSLSTSSVQSTVLQSANERSEVSQSPFTIASTASNLVTLPTRSSSSPSRPASLVAPIQAELGPVMIYLDYVFPFLFPFYQPSLLETGRQWVLGLLCQNEASFYIAASLGAYFFSIVPQQDGQDMHDDCKALVRNKLVEQMDKALRSIQSTVLAMNHRGAAQSPLLEKARIMEEITQLLIVEVTVRTNVEWKIHLTPALVLFDEIFKSHGIDRLEPSLAILLSALPSSIPISTPHHKPLPYTADQSTLVFFVSLLLFVDIVASTSLGAPPALQSYHHSLLSPQADGNCRVRLENVIGCQNWALVAIGNISALCAWKRDAQQYGNFSVVHLVNLAAPISQAIEEGLTSLDFDAARSQTKKVSASRLEAYYSRLDRAIDGTVTANVTRIWAYAAKIYLSICHSGWQTNSTDIQASVAKILSLLQTIESLAQLRSLSWPICVAGCLALKSQEDDFRRIIGIMGQLGDFGTVSNALRIMEAGWSFRDTVDGNVWDIASSFGIFGSPALLF</sequence>
<gene>
    <name evidence="3" type="ORF">HETSPECPRED_009781</name>
</gene>
<evidence type="ECO:0000256" key="2">
    <source>
        <dbReference type="ARBA" id="ARBA00023242"/>
    </source>
</evidence>